<reference evidence="1" key="1">
    <citation type="submission" date="2021-01" db="EMBL/GenBank/DDBJ databases">
        <authorList>
            <person name="Corre E."/>
            <person name="Pelletier E."/>
            <person name="Niang G."/>
            <person name="Scheremetjew M."/>
            <person name="Finn R."/>
            <person name="Kale V."/>
            <person name="Holt S."/>
            <person name="Cochrane G."/>
            <person name="Meng A."/>
            <person name="Brown T."/>
            <person name="Cohen L."/>
        </authorList>
    </citation>
    <scope>NUCLEOTIDE SEQUENCE</scope>
    <source>
        <strain evidence="1">CCMP125</strain>
    </source>
</reference>
<proteinExistence type="predicted"/>
<dbReference type="EMBL" id="HBHT01030551">
    <property type="protein sequence ID" value="CAD9982305.1"/>
    <property type="molecule type" value="Transcribed_RNA"/>
</dbReference>
<dbReference type="AlphaFoldDB" id="A0A7S2YKX5"/>
<evidence type="ECO:0000313" key="1">
    <source>
        <dbReference type="EMBL" id="CAD9982305.1"/>
    </source>
</evidence>
<accession>A0A7S2YKX5</accession>
<sequence length="135" mass="15284">MEGKGICRREVGDWSKKGNWKLIGGIKFGRAGRIVFGFFFLSECGYDGSASQQPGKKTTVKISNSQQKNITSLQGTKQDQRQSLSNSLALFLLRKTICTSQLTEPWTKWTQTTRNEYKQQYHGNVAPNKTTILYL</sequence>
<name>A0A7S2YKX5_9STRA</name>
<protein>
    <submittedName>
        <fullName evidence="1">Uncharacterized protein</fullName>
    </submittedName>
</protein>
<gene>
    <name evidence="1" type="ORF">APAL1065_LOCUS20486</name>
</gene>
<organism evidence="1">
    <name type="scientific">Entomoneis paludosa</name>
    <dbReference type="NCBI Taxonomy" id="265537"/>
    <lineage>
        <taxon>Eukaryota</taxon>
        <taxon>Sar</taxon>
        <taxon>Stramenopiles</taxon>
        <taxon>Ochrophyta</taxon>
        <taxon>Bacillariophyta</taxon>
        <taxon>Bacillariophyceae</taxon>
        <taxon>Bacillariophycidae</taxon>
        <taxon>Entomoneidaceae</taxon>
        <taxon>Entomoneis</taxon>
    </lineage>
</organism>